<gene>
    <name evidence="1" type="ORF">SAMN05421774_106252</name>
</gene>
<keyword evidence="2" id="KW-1185">Reference proteome</keyword>
<dbReference type="STRING" id="1086013.SAMN05421774_106252"/>
<dbReference type="RefSeq" id="WP_076532876.1">
    <property type="nucleotide sequence ID" value="NZ_BMEH01000006.1"/>
</dbReference>
<evidence type="ECO:0000313" key="1">
    <source>
        <dbReference type="EMBL" id="SIT15474.1"/>
    </source>
</evidence>
<proteinExistence type="predicted"/>
<dbReference type="AlphaFoldDB" id="A0A1N7PXY4"/>
<dbReference type="Pfam" id="PF01126">
    <property type="entry name" value="Heme_oxygenase"/>
    <property type="match status" value="1"/>
</dbReference>
<dbReference type="GO" id="GO:0006788">
    <property type="term" value="P:heme oxidation"/>
    <property type="evidence" value="ECO:0007669"/>
    <property type="project" value="InterPro"/>
</dbReference>
<dbReference type="OrthoDB" id="9149607at2"/>
<sequence length="208" mass="22048">MNETAAIAQPDGETRAKRLKAATHSAHEALDSTIMAGKPFASRDRFGLFLKVQHAFHRDIDALYDNAVLEELLPDLQGRRRLGAVRQDLADLGLEPEAVDTAPTFAADNVDLPTALGWLYVAEGSNLGAAFLLKAAAQLGLSDGFGARHLAGAPEGRGLHWRTFTAALDAVELSPEEEARAIAGAEAAFNRVRGLVDRIFAPAAAVAG</sequence>
<evidence type="ECO:0000313" key="2">
    <source>
        <dbReference type="Proteomes" id="UP000186141"/>
    </source>
</evidence>
<dbReference type="Proteomes" id="UP000186141">
    <property type="component" value="Unassembled WGS sequence"/>
</dbReference>
<name>A0A1N7PXY4_9RHOB</name>
<dbReference type="SUPFAM" id="SSF48613">
    <property type="entry name" value="Heme oxygenase-like"/>
    <property type="match status" value="1"/>
</dbReference>
<reference evidence="1 2" key="1">
    <citation type="submission" date="2017-01" db="EMBL/GenBank/DDBJ databases">
        <authorList>
            <person name="Mah S.A."/>
            <person name="Swanson W.J."/>
            <person name="Moy G.W."/>
            <person name="Vacquier V.D."/>
        </authorList>
    </citation>
    <scope>NUCLEOTIDE SEQUENCE [LARGE SCALE GENOMIC DNA]</scope>
    <source>
        <strain evidence="1 2">DSM 26375</strain>
    </source>
</reference>
<organism evidence="1 2">
    <name type="scientific">Gemmobacter megaterium</name>
    <dbReference type="NCBI Taxonomy" id="1086013"/>
    <lineage>
        <taxon>Bacteria</taxon>
        <taxon>Pseudomonadati</taxon>
        <taxon>Pseudomonadota</taxon>
        <taxon>Alphaproteobacteria</taxon>
        <taxon>Rhodobacterales</taxon>
        <taxon>Paracoccaceae</taxon>
        <taxon>Gemmobacter</taxon>
    </lineage>
</organism>
<dbReference type="InterPro" id="IPR016053">
    <property type="entry name" value="Haem_Oase-like"/>
</dbReference>
<dbReference type="InterPro" id="IPR016084">
    <property type="entry name" value="Haem_Oase-like_multi-hlx"/>
</dbReference>
<accession>A0A1N7PXY4</accession>
<dbReference type="GO" id="GO:0004392">
    <property type="term" value="F:heme oxygenase (decyclizing) activity"/>
    <property type="evidence" value="ECO:0007669"/>
    <property type="project" value="InterPro"/>
</dbReference>
<dbReference type="EMBL" id="FTOT01000006">
    <property type="protein sequence ID" value="SIT15474.1"/>
    <property type="molecule type" value="Genomic_DNA"/>
</dbReference>
<protein>
    <submittedName>
        <fullName evidence="1">Heme oxygenase</fullName>
    </submittedName>
</protein>
<dbReference type="Gene3D" id="1.20.910.10">
    <property type="entry name" value="Heme oxygenase-like"/>
    <property type="match status" value="1"/>
</dbReference>
<dbReference type="CDD" id="cd19166">
    <property type="entry name" value="HemeO-bac"/>
    <property type="match status" value="1"/>
</dbReference>